<reference evidence="1" key="1">
    <citation type="journal article" date="2012" name="Nature">
        <title>The tomato genome sequence provides insights into fleshy fruit evolution.</title>
        <authorList>
            <consortium name="Tomato Genome Consortium"/>
        </authorList>
    </citation>
    <scope>NUCLEOTIDE SEQUENCE [LARGE SCALE GENOMIC DNA]</scope>
    <source>
        <strain evidence="1">cv. Heinz 1706</strain>
    </source>
</reference>
<dbReference type="Proteomes" id="UP000004994">
    <property type="component" value="Chromosome 8"/>
</dbReference>
<dbReference type="InParanoid" id="A0A3Q7HSS3"/>
<accession>A0A3Q7HSS3</accession>
<evidence type="ECO:0000313" key="1">
    <source>
        <dbReference type="EnsemblPlants" id="Solyc08g074850.2.1.1"/>
    </source>
</evidence>
<protein>
    <submittedName>
        <fullName evidence="1">Uncharacterized protein</fullName>
    </submittedName>
</protein>
<dbReference type="AlphaFoldDB" id="A0A3Q7HSS3"/>
<organism evidence="1">
    <name type="scientific">Solanum lycopersicum</name>
    <name type="common">Tomato</name>
    <name type="synonym">Lycopersicon esculentum</name>
    <dbReference type="NCBI Taxonomy" id="4081"/>
    <lineage>
        <taxon>Eukaryota</taxon>
        <taxon>Viridiplantae</taxon>
        <taxon>Streptophyta</taxon>
        <taxon>Embryophyta</taxon>
        <taxon>Tracheophyta</taxon>
        <taxon>Spermatophyta</taxon>
        <taxon>Magnoliopsida</taxon>
        <taxon>eudicotyledons</taxon>
        <taxon>Gunneridae</taxon>
        <taxon>Pentapetalae</taxon>
        <taxon>asterids</taxon>
        <taxon>lamiids</taxon>
        <taxon>Solanales</taxon>
        <taxon>Solanaceae</taxon>
        <taxon>Solanoideae</taxon>
        <taxon>Solaneae</taxon>
        <taxon>Solanum</taxon>
        <taxon>Solanum subgen. Lycopersicon</taxon>
    </lineage>
</organism>
<keyword evidence="2" id="KW-1185">Reference proteome</keyword>
<dbReference type="Gramene" id="Solyc08g074850.2.1">
    <property type="protein sequence ID" value="Solyc08g074850.2.1.1"/>
    <property type="gene ID" value="Solyc08g074850.2"/>
</dbReference>
<reference evidence="1" key="2">
    <citation type="submission" date="2019-01" db="UniProtKB">
        <authorList>
            <consortium name="EnsemblPlants"/>
        </authorList>
    </citation>
    <scope>IDENTIFICATION</scope>
    <source>
        <strain evidence="1">cv. Heinz 1706</strain>
    </source>
</reference>
<evidence type="ECO:0000313" key="2">
    <source>
        <dbReference type="Proteomes" id="UP000004994"/>
    </source>
</evidence>
<sequence>KRKHARIGQSHTSHFLSIQQHKSERWTFVQSYHQYSHHLPLLDQLAHTRLLKNANYF</sequence>
<name>A0A3Q7HSS3_SOLLC</name>
<dbReference type="EnsemblPlants" id="Solyc08g074850.2.1">
    <property type="protein sequence ID" value="Solyc08g074850.2.1.1"/>
    <property type="gene ID" value="Solyc08g074850.2"/>
</dbReference>
<proteinExistence type="predicted"/>